<dbReference type="Proteomes" id="UP000198688">
    <property type="component" value="Chromosome I"/>
</dbReference>
<proteinExistence type="predicted"/>
<dbReference type="AlphaFoldDB" id="A0A1H1V2H4"/>
<sequence>MERGRPIKHEINVGDVFGKLTVLDASVRVPMKNGYTKRGVVVECACGSKLTIGMEKLYNGREKCSKDCSAVERLTLQYASPIGPKPVSSSYMSAHQRLKRRRGKATEHTCPCGKPAKEWAYNHACPNEMKEWREARQIKGHGTQSGRWMPFSQDIEMYDALCYECHAARDGNGH</sequence>
<evidence type="ECO:0000313" key="2">
    <source>
        <dbReference type="Proteomes" id="UP000198688"/>
    </source>
</evidence>
<organism evidence="1 2">
    <name type="scientific">Actinoplanes derwentensis</name>
    <dbReference type="NCBI Taxonomy" id="113562"/>
    <lineage>
        <taxon>Bacteria</taxon>
        <taxon>Bacillati</taxon>
        <taxon>Actinomycetota</taxon>
        <taxon>Actinomycetes</taxon>
        <taxon>Micromonosporales</taxon>
        <taxon>Micromonosporaceae</taxon>
        <taxon>Actinoplanes</taxon>
    </lineage>
</organism>
<evidence type="ECO:0000313" key="1">
    <source>
        <dbReference type="EMBL" id="SDS78883.1"/>
    </source>
</evidence>
<protein>
    <submittedName>
        <fullName evidence="1">Uncharacterized protein</fullName>
    </submittedName>
</protein>
<name>A0A1H1V2H4_9ACTN</name>
<gene>
    <name evidence="1" type="ORF">SAMN04489716_1619</name>
</gene>
<reference evidence="1 2" key="1">
    <citation type="submission" date="2016-10" db="EMBL/GenBank/DDBJ databases">
        <authorList>
            <person name="de Groot N.N."/>
        </authorList>
    </citation>
    <scope>NUCLEOTIDE SEQUENCE [LARGE SCALE GENOMIC DNA]</scope>
    <source>
        <strain evidence="1 2">DSM 43941</strain>
    </source>
</reference>
<keyword evidence="2" id="KW-1185">Reference proteome</keyword>
<accession>A0A1H1V2H4</accession>
<dbReference type="EMBL" id="LT629758">
    <property type="protein sequence ID" value="SDS78883.1"/>
    <property type="molecule type" value="Genomic_DNA"/>
</dbReference>